<feature type="signal peptide" evidence="1">
    <location>
        <begin position="1"/>
        <end position="20"/>
    </location>
</feature>
<comment type="caution">
    <text evidence="2">The sequence shown here is derived from an EMBL/GenBank/DDBJ whole genome shotgun (WGS) entry which is preliminary data.</text>
</comment>
<dbReference type="AlphaFoldDB" id="A0A7Y4KKA0"/>
<evidence type="ECO:0000313" key="2">
    <source>
        <dbReference type="EMBL" id="NOK35217.1"/>
    </source>
</evidence>
<evidence type="ECO:0000256" key="1">
    <source>
        <dbReference type="SAM" id="SignalP"/>
    </source>
</evidence>
<keyword evidence="3" id="KW-1185">Reference proteome</keyword>
<protein>
    <submittedName>
        <fullName evidence="2">Uncharacterized protein</fullName>
    </submittedName>
</protein>
<proteinExistence type="predicted"/>
<evidence type="ECO:0000313" key="3">
    <source>
        <dbReference type="Proteomes" id="UP000563426"/>
    </source>
</evidence>
<accession>A0A7Y4KKA0</accession>
<feature type="chain" id="PRO_5030771254" evidence="1">
    <location>
        <begin position="21"/>
        <end position="48"/>
    </location>
</feature>
<dbReference type="PROSITE" id="PS51257">
    <property type="entry name" value="PROKAR_LIPOPROTEIN"/>
    <property type="match status" value="1"/>
</dbReference>
<feature type="non-terminal residue" evidence="2">
    <location>
        <position position="48"/>
    </location>
</feature>
<dbReference type="Proteomes" id="UP000563426">
    <property type="component" value="Unassembled WGS sequence"/>
</dbReference>
<gene>
    <name evidence="2" type="ORF">HMI49_18615</name>
</gene>
<dbReference type="EMBL" id="JABFJV010000098">
    <property type="protein sequence ID" value="NOK35217.1"/>
    <property type="molecule type" value="Genomic_DNA"/>
</dbReference>
<organism evidence="2 3">
    <name type="scientific">Corallococcus exercitus</name>
    <dbReference type="NCBI Taxonomy" id="2316736"/>
    <lineage>
        <taxon>Bacteria</taxon>
        <taxon>Pseudomonadati</taxon>
        <taxon>Myxococcota</taxon>
        <taxon>Myxococcia</taxon>
        <taxon>Myxococcales</taxon>
        <taxon>Cystobacterineae</taxon>
        <taxon>Myxococcaceae</taxon>
        <taxon>Corallococcus</taxon>
    </lineage>
</organism>
<sequence length="48" mass="4760">MSFRSRPPFGAARMTLGVCASALITACASTAPAEKSPPQAQAAATPAP</sequence>
<name>A0A7Y4KKA0_9BACT</name>
<keyword evidence="1" id="KW-0732">Signal</keyword>
<reference evidence="2 3" key="1">
    <citation type="submission" date="2020-05" db="EMBL/GenBank/DDBJ databases">
        <authorList>
            <person name="Whitworth D."/>
        </authorList>
    </citation>
    <scope>NUCLEOTIDE SEQUENCE [LARGE SCALE GENOMIC DNA]</scope>
    <source>
        <strain evidence="2 3">AB043B</strain>
    </source>
</reference>